<keyword evidence="4" id="KW-1185">Reference proteome</keyword>
<dbReference type="EMBL" id="JBCNJP010000003">
    <property type="protein sequence ID" value="KAK9079470.1"/>
    <property type="molecule type" value="Genomic_DNA"/>
</dbReference>
<organism evidence="3 4">
    <name type="scientific">Deinandra increscens subsp. villosa</name>
    <dbReference type="NCBI Taxonomy" id="3103831"/>
    <lineage>
        <taxon>Eukaryota</taxon>
        <taxon>Viridiplantae</taxon>
        <taxon>Streptophyta</taxon>
        <taxon>Embryophyta</taxon>
        <taxon>Tracheophyta</taxon>
        <taxon>Spermatophyta</taxon>
        <taxon>Magnoliopsida</taxon>
        <taxon>eudicotyledons</taxon>
        <taxon>Gunneridae</taxon>
        <taxon>Pentapetalae</taxon>
        <taxon>asterids</taxon>
        <taxon>campanulids</taxon>
        <taxon>Asterales</taxon>
        <taxon>Asteraceae</taxon>
        <taxon>Asteroideae</taxon>
        <taxon>Heliantheae alliance</taxon>
        <taxon>Madieae</taxon>
        <taxon>Madiinae</taxon>
        <taxon>Deinandra</taxon>
    </lineage>
</organism>
<feature type="region of interest" description="Disordered" evidence="1">
    <location>
        <begin position="236"/>
        <end position="257"/>
    </location>
</feature>
<name>A0AAP0HE88_9ASTR</name>
<dbReference type="InterPro" id="IPR029480">
    <property type="entry name" value="Transpos_assoc"/>
</dbReference>
<gene>
    <name evidence="3" type="ORF">SSX86_001142</name>
</gene>
<feature type="domain" description="Transposase-associated" evidence="2">
    <location>
        <begin position="5"/>
        <end position="78"/>
    </location>
</feature>
<evidence type="ECO:0000313" key="4">
    <source>
        <dbReference type="Proteomes" id="UP001408789"/>
    </source>
</evidence>
<proteinExistence type="predicted"/>
<dbReference type="Pfam" id="PF13963">
    <property type="entry name" value="Transpos_assoc"/>
    <property type="match status" value="1"/>
</dbReference>
<comment type="caution">
    <text evidence="3">The sequence shown here is derived from an EMBL/GenBank/DDBJ whole genome shotgun (WGS) entry which is preliminary data.</text>
</comment>
<protein>
    <recommendedName>
        <fullName evidence="2">Transposase-associated domain-containing protein</fullName>
    </recommendedName>
</protein>
<evidence type="ECO:0000256" key="1">
    <source>
        <dbReference type="SAM" id="MobiDB-lite"/>
    </source>
</evidence>
<dbReference type="AlphaFoldDB" id="A0AAP0HE88"/>
<evidence type="ECO:0000259" key="2">
    <source>
        <dbReference type="Pfam" id="PF13963"/>
    </source>
</evidence>
<reference evidence="3 4" key="1">
    <citation type="submission" date="2024-04" db="EMBL/GenBank/DDBJ databases">
        <title>The reference genome of an endangered Asteraceae, Deinandra increscens subsp. villosa, native to the Central Coast of California.</title>
        <authorList>
            <person name="Guilliams M."/>
            <person name="Hasenstab-Lehman K."/>
            <person name="Meyer R."/>
            <person name="Mcevoy S."/>
        </authorList>
    </citation>
    <scope>NUCLEOTIDE SEQUENCE [LARGE SCALE GENOMIC DNA]</scope>
    <source>
        <tissue evidence="3">Leaf</tissue>
    </source>
</reference>
<accession>A0AAP0HE88</accession>
<dbReference type="Proteomes" id="UP001408789">
    <property type="component" value="Unassembled WGS sequence"/>
</dbReference>
<evidence type="ECO:0000313" key="3">
    <source>
        <dbReference type="EMBL" id="KAK9079470.1"/>
    </source>
</evidence>
<sequence>MTIDKSWIHVTNRKLPAFKDGLKSFIETCKAIANIDGKAYCPCKKCMNRYLLIPSEIHDHIFIFGFFHYYDFWDKHGEERTLDAESIPYYFPGTSTSNTSNINEFRNDESVLPENVGPIQVWYNNHVRPNPNNADILAVWAKIEKMRNTMRANETREDGSIDDVECLRRVLGTKHGYQPRICATVEYTTPEMSASSPFSSRGAQSYEDVDARVNARVSQQMSHFLDQMRAMNPDLNFPIMPHQSNRNSYKDEDGDEP</sequence>